<protein>
    <submittedName>
        <fullName evidence="2">Flavodoxin family protein</fullName>
    </submittedName>
</protein>
<feature type="domain" description="Flavodoxin-like" evidence="1">
    <location>
        <begin position="4"/>
        <end position="147"/>
    </location>
</feature>
<sequence length="150" mass="16711">MNSLIIYKSTEHKNTERIANQINQVLKGDIMNPEEVNVNELDKYDLIGFGSGIFYGKFHKNMVNLIDSFGNFQSKRGFVFSTSGQGKADYNNSLKNKLESKGFDIIGSFACKGFDTYGPFKIFGGIAKGRPNESDMTAAKKFAAKLLKDK</sequence>
<dbReference type="RefSeq" id="WP_369703998.1">
    <property type="nucleotide sequence ID" value="NZ_JBGEWD010000006.1"/>
</dbReference>
<dbReference type="Proteomes" id="UP001564657">
    <property type="component" value="Unassembled WGS sequence"/>
</dbReference>
<name>A0ABV4BMV8_9CLOT</name>
<gene>
    <name evidence="2" type="ORF">AB8U03_07840</name>
</gene>
<dbReference type="InterPro" id="IPR026816">
    <property type="entry name" value="Flavodoxin_dom"/>
</dbReference>
<keyword evidence="3" id="KW-1185">Reference proteome</keyword>
<reference evidence="2 3" key="1">
    <citation type="submission" date="2024-08" db="EMBL/GenBank/DDBJ databases">
        <title>Clostridium lapicellarii sp. nov., and Clostridium renhuaiense sp. nov., two species isolated from the mud in a fermentation cellar used for producing sauce-flavour Chinese liquors.</title>
        <authorList>
            <person name="Yang F."/>
            <person name="Wang H."/>
            <person name="Chen L.Q."/>
            <person name="Zhou N."/>
            <person name="Lu J.J."/>
            <person name="Pu X.X."/>
            <person name="Wan B."/>
            <person name="Wang L."/>
            <person name="Liu S.J."/>
        </authorList>
    </citation>
    <scope>NUCLEOTIDE SEQUENCE [LARGE SCALE GENOMIC DNA]</scope>
    <source>
        <strain evidence="2 3">MT-5</strain>
    </source>
</reference>
<dbReference type="Pfam" id="PF12724">
    <property type="entry name" value="Flavodoxin_5"/>
    <property type="match status" value="1"/>
</dbReference>
<evidence type="ECO:0000313" key="2">
    <source>
        <dbReference type="EMBL" id="MEY8000109.1"/>
    </source>
</evidence>
<dbReference type="InterPro" id="IPR029039">
    <property type="entry name" value="Flavoprotein-like_sf"/>
</dbReference>
<evidence type="ECO:0000313" key="3">
    <source>
        <dbReference type="Proteomes" id="UP001564657"/>
    </source>
</evidence>
<organism evidence="2 3">
    <name type="scientific">Clostridium moutaii</name>
    <dbReference type="NCBI Taxonomy" id="3240932"/>
    <lineage>
        <taxon>Bacteria</taxon>
        <taxon>Bacillati</taxon>
        <taxon>Bacillota</taxon>
        <taxon>Clostridia</taxon>
        <taxon>Eubacteriales</taxon>
        <taxon>Clostridiaceae</taxon>
        <taxon>Clostridium</taxon>
    </lineage>
</organism>
<dbReference type="SUPFAM" id="SSF52218">
    <property type="entry name" value="Flavoproteins"/>
    <property type="match status" value="1"/>
</dbReference>
<evidence type="ECO:0000259" key="1">
    <source>
        <dbReference type="PROSITE" id="PS50902"/>
    </source>
</evidence>
<dbReference type="EMBL" id="JBGEWD010000006">
    <property type="protein sequence ID" value="MEY8000109.1"/>
    <property type="molecule type" value="Genomic_DNA"/>
</dbReference>
<comment type="caution">
    <text evidence="2">The sequence shown here is derived from an EMBL/GenBank/DDBJ whole genome shotgun (WGS) entry which is preliminary data.</text>
</comment>
<accession>A0ABV4BMV8</accession>
<dbReference type="InterPro" id="IPR008254">
    <property type="entry name" value="Flavodoxin/NO_synth"/>
</dbReference>
<dbReference type="InterPro" id="IPR052200">
    <property type="entry name" value="Protoporphyrinogen_IX_DH"/>
</dbReference>
<proteinExistence type="predicted"/>
<dbReference type="PROSITE" id="PS50902">
    <property type="entry name" value="FLAVODOXIN_LIKE"/>
    <property type="match status" value="1"/>
</dbReference>
<dbReference type="PANTHER" id="PTHR38030:SF2">
    <property type="entry name" value="PROTOPORPHYRINOGEN IX DEHYDROGENASE [QUINONE]"/>
    <property type="match status" value="1"/>
</dbReference>
<dbReference type="Gene3D" id="3.40.50.360">
    <property type="match status" value="1"/>
</dbReference>
<dbReference type="PANTHER" id="PTHR38030">
    <property type="entry name" value="PROTOPORPHYRINOGEN IX DEHYDROGENASE [MENAQUINONE]"/>
    <property type="match status" value="1"/>
</dbReference>